<dbReference type="EMBL" id="WTPW01000287">
    <property type="protein sequence ID" value="KAF0526548.1"/>
    <property type="molecule type" value="Genomic_DNA"/>
</dbReference>
<comment type="caution">
    <text evidence="3">The sequence shown here is derived from an EMBL/GenBank/DDBJ whole genome shotgun (WGS) entry which is preliminary data.</text>
</comment>
<keyword evidence="1" id="KW-1133">Transmembrane helix</keyword>
<organism evidence="3 4">
    <name type="scientific">Gigaspora margarita</name>
    <dbReference type="NCBI Taxonomy" id="4874"/>
    <lineage>
        <taxon>Eukaryota</taxon>
        <taxon>Fungi</taxon>
        <taxon>Fungi incertae sedis</taxon>
        <taxon>Mucoromycota</taxon>
        <taxon>Glomeromycotina</taxon>
        <taxon>Glomeromycetes</taxon>
        <taxon>Diversisporales</taxon>
        <taxon>Gigasporaceae</taxon>
        <taxon>Gigaspora</taxon>
    </lineage>
</organism>
<evidence type="ECO:0000313" key="3">
    <source>
        <dbReference type="EMBL" id="KAF0526548.1"/>
    </source>
</evidence>
<reference evidence="3 4" key="1">
    <citation type="journal article" date="2019" name="Environ. Microbiol.">
        <title>At the nexus of three kingdoms: the genome of the mycorrhizal fungus Gigaspora margarita provides insights into plant, endobacterial and fungal interactions.</title>
        <authorList>
            <person name="Venice F."/>
            <person name="Ghignone S."/>
            <person name="Salvioli di Fossalunga A."/>
            <person name="Amselem J."/>
            <person name="Novero M."/>
            <person name="Xianan X."/>
            <person name="Sedzielewska Toro K."/>
            <person name="Morin E."/>
            <person name="Lipzen A."/>
            <person name="Grigoriev I.V."/>
            <person name="Henrissat B."/>
            <person name="Martin F.M."/>
            <person name="Bonfante P."/>
        </authorList>
    </citation>
    <scope>NUCLEOTIDE SEQUENCE [LARGE SCALE GENOMIC DNA]</scope>
    <source>
        <strain evidence="3 4">BEG34</strain>
    </source>
</reference>
<gene>
    <name evidence="3" type="ORF">F8M41_014059</name>
</gene>
<keyword evidence="1" id="KW-0472">Membrane</keyword>
<evidence type="ECO:0000256" key="1">
    <source>
        <dbReference type="SAM" id="Phobius"/>
    </source>
</evidence>
<keyword evidence="4" id="KW-1185">Reference proteome</keyword>
<sequence>MPQEINKNLLIISFLAIILATISIEAHGTPSSSDKPFSSPPSVYATGNISLGFGLSVMADFHPLAASVFVITVVIIMIMKAILGLSHGHGISEAVENGKEDLEVKNEGEKGNKDSLTVTKSQDARKLKNLGVQIAIALAIHNFPEGLSTFTTAIAAPQIGIIYAIQLHSHYIKFLRVL</sequence>
<accession>A0A8H4ENY3</accession>
<keyword evidence="2" id="KW-0732">Signal</keyword>
<protein>
    <submittedName>
        <fullName evidence="3">Zinc transporter ZupT</fullName>
    </submittedName>
</protein>
<dbReference type="Proteomes" id="UP000439903">
    <property type="component" value="Unassembled WGS sequence"/>
</dbReference>
<name>A0A8H4ENY3_GIGMA</name>
<feature type="transmembrane region" description="Helical" evidence="1">
    <location>
        <begin position="61"/>
        <end position="83"/>
    </location>
</feature>
<evidence type="ECO:0000256" key="2">
    <source>
        <dbReference type="SAM" id="SignalP"/>
    </source>
</evidence>
<dbReference type="AlphaFoldDB" id="A0A8H4ENY3"/>
<evidence type="ECO:0000313" key="4">
    <source>
        <dbReference type="Proteomes" id="UP000439903"/>
    </source>
</evidence>
<feature type="signal peptide" evidence="2">
    <location>
        <begin position="1"/>
        <end position="28"/>
    </location>
</feature>
<dbReference type="OrthoDB" id="262547at2759"/>
<feature type="chain" id="PRO_5034439116" evidence="2">
    <location>
        <begin position="29"/>
        <end position="178"/>
    </location>
</feature>
<proteinExistence type="predicted"/>
<keyword evidence="1" id="KW-0812">Transmembrane</keyword>